<dbReference type="RefSeq" id="WP_265721991.1">
    <property type="nucleotide sequence ID" value="NZ_JAPIVK010000017.1"/>
</dbReference>
<dbReference type="Proteomes" id="UP001597425">
    <property type="component" value="Unassembled WGS sequence"/>
</dbReference>
<accession>A0ABW5EFN7</accession>
<organism evidence="1 2">
    <name type="scientific">Microbulbifer halophilus</name>
    <dbReference type="NCBI Taxonomy" id="453963"/>
    <lineage>
        <taxon>Bacteria</taxon>
        <taxon>Pseudomonadati</taxon>
        <taxon>Pseudomonadota</taxon>
        <taxon>Gammaproteobacteria</taxon>
        <taxon>Cellvibrionales</taxon>
        <taxon>Microbulbiferaceae</taxon>
        <taxon>Microbulbifer</taxon>
    </lineage>
</organism>
<proteinExistence type="predicted"/>
<sequence>MIDEVQELLSEASNYNLSDVNVSPFLSEVRLNFSGGQSVQNFSLELYRVSFYRISKTAEDEEGCFLIGDLRLTKCRDGGLNVLDGLGYGIRRGDNSPVHFEGHAYHLEIDGDIVCDFVFGDIKVLKEI</sequence>
<comment type="caution">
    <text evidence="1">The sequence shown here is derived from an EMBL/GenBank/DDBJ whole genome shotgun (WGS) entry which is preliminary data.</text>
</comment>
<dbReference type="EMBL" id="JBHUJD010000017">
    <property type="protein sequence ID" value="MFD2311400.1"/>
    <property type="molecule type" value="Genomic_DNA"/>
</dbReference>
<evidence type="ECO:0000313" key="2">
    <source>
        <dbReference type="Proteomes" id="UP001597425"/>
    </source>
</evidence>
<protein>
    <submittedName>
        <fullName evidence="1">Uncharacterized protein</fullName>
    </submittedName>
</protein>
<reference evidence="2" key="1">
    <citation type="journal article" date="2019" name="Int. J. Syst. Evol. Microbiol.">
        <title>The Global Catalogue of Microorganisms (GCM) 10K type strain sequencing project: providing services to taxonomists for standard genome sequencing and annotation.</title>
        <authorList>
            <consortium name="The Broad Institute Genomics Platform"/>
            <consortium name="The Broad Institute Genome Sequencing Center for Infectious Disease"/>
            <person name="Wu L."/>
            <person name="Ma J."/>
        </authorList>
    </citation>
    <scope>NUCLEOTIDE SEQUENCE [LARGE SCALE GENOMIC DNA]</scope>
    <source>
        <strain evidence="2">KCTC 12848</strain>
    </source>
</reference>
<name>A0ABW5EFN7_9GAMM</name>
<gene>
    <name evidence="1" type="ORF">ACFSKX_13320</name>
</gene>
<evidence type="ECO:0000313" key="1">
    <source>
        <dbReference type="EMBL" id="MFD2311400.1"/>
    </source>
</evidence>
<keyword evidence="2" id="KW-1185">Reference proteome</keyword>